<sequence>MLSLENKNKPMTISKFYSIKESYGHMASWAIWDKQGEKPKSNMENIDFFNSPNQELL</sequence>
<proteinExistence type="predicted"/>
<protein>
    <submittedName>
        <fullName evidence="1">Uncharacterized protein</fullName>
    </submittedName>
</protein>
<gene>
    <name evidence="1" type="ORF">METZ01_LOCUS227811</name>
</gene>
<organism evidence="1">
    <name type="scientific">marine metagenome</name>
    <dbReference type="NCBI Taxonomy" id="408172"/>
    <lineage>
        <taxon>unclassified sequences</taxon>
        <taxon>metagenomes</taxon>
        <taxon>ecological metagenomes</taxon>
    </lineage>
</organism>
<evidence type="ECO:0000313" key="1">
    <source>
        <dbReference type="EMBL" id="SVB74957.1"/>
    </source>
</evidence>
<dbReference type="AlphaFoldDB" id="A0A382GK02"/>
<feature type="non-terminal residue" evidence="1">
    <location>
        <position position="57"/>
    </location>
</feature>
<accession>A0A382GK02</accession>
<reference evidence="1" key="1">
    <citation type="submission" date="2018-05" db="EMBL/GenBank/DDBJ databases">
        <authorList>
            <person name="Lanie J.A."/>
            <person name="Ng W.-L."/>
            <person name="Kazmierczak K.M."/>
            <person name="Andrzejewski T.M."/>
            <person name="Davidsen T.M."/>
            <person name="Wayne K.J."/>
            <person name="Tettelin H."/>
            <person name="Glass J.I."/>
            <person name="Rusch D."/>
            <person name="Podicherti R."/>
            <person name="Tsui H.-C.T."/>
            <person name="Winkler M.E."/>
        </authorList>
    </citation>
    <scope>NUCLEOTIDE SEQUENCE</scope>
</reference>
<dbReference type="EMBL" id="UINC01055734">
    <property type="protein sequence ID" value="SVB74957.1"/>
    <property type="molecule type" value="Genomic_DNA"/>
</dbReference>
<name>A0A382GK02_9ZZZZ</name>